<keyword evidence="4 6" id="KW-0413">Isomerase</keyword>
<dbReference type="PRINTS" id="PR00688">
    <property type="entry name" value="XYLOSISMRASE"/>
</dbReference>
<evidence type="ECO:0000256" key="3">
    <source>
        <dbReference type="ARBA" id="ARBA00022723"/>
    </source>
</evidence>
<evidence type="ECO:0000313" key="9">
    <source>
        <dbReference type="EMBL" id="KHT58325.1"/>
    </source>
</evidence>
<dbReference type="GO" id="GO:0042732">
    <property type="term" value="P:D-xylose metabolic process"/>
    <property type="evidence" value="ECO:0007669"/>
    <property type="project" value="UniProtKB-KW"/>
</dbReference>
<dbReference type="GO" id="GO:0009045">
    <property type="term" value="F:xylose isomerase activity"/>
    <property type="evidence" value="ECO:0007669"/>
    <property type="project" value="UniProtKB-EC"/>
</dbReference>
<dbReference type="EMBL" id="JWLZ01000222">
    <property type="protein sequence ID" value="KHT58325.1"/>
    <property type="molecule type" value="Genomic_DNA"/>
</dbReference>
<dbReference type="PROSITE" id="PS51415">
    <property type="entry name" value="XYLOSE_ISOMERASE"/>
    <property type="match status" value="1"/>
</dbReference>
<dbReference type="Pfam" id="PF01261">
    <property type="entry name" value="AP_endonuc_2"/>
    <property type="match status" value="1"/>
</dbReference>
<sequence>MFKHAVITPFLGQTKDRFSEYNEPKTLEQKFQTLRMIKGMTGAELVYPYEVNFNNLDEVKLLLAKYDIKVACINVNVKVEPEFKMGGLTSPDKAVRDRAVSFITEAKDFAQAVGADKVQCCPLSDGYEFSFQADYAETWKRLCETFAAAGEYKPEIPLFIEFKPNEVRGRCYLDNAAKTICLIKDIGNPNIGVTLDYGHSLYGDNNPAEELALLNSQDVKYYIHINDNDGKWDWDYFCGSRSLMQYIEFIYYLKKYNYSGWLTSDTSPTRWDIVKMFEANVSMTNKIAARIDEIGMSNFEESLRKKEYMDIWADLQNYFMRF</sequence>
<proteinExistence type="inferred from homology"/>
<dbReference type="InterPro" id="IPR036237">
    <property type="entry name" value="Xyl_isomerase-like_sf"/>
</dbReference>
<dbReference type="InterPro" id="IPR013022">
    <property type="entry name" value="Xyl_isomerase-like_TIM-brl"/>
</dbReference>
<evidence type="ECO:0000256" key="5">
    <source>
        <dbReference type="ARBA" id="ARBA00023277"/>
    </source>
</evidence>
<dbReference type="RefSeq" id="WP_039469566.1">
    <property type="nucleotide sequence ID" value="NZ_JWLZ01000222.1"/>
</dbReference>
<dbReference type="GO" id="GO:0046872">
    <property type="term" value="F:metal ion binding"/>
    <property type="evidence" value="ECO:0007669"/>
    <property type="project" value="UniProtKB-KW"/>
</dbReference>
<dbReference type="EC" id="5.3.1.5" evidence="6"/>
<protein>
    <recommendedName>
        <fullName evidence="6">Xylose isomerase</fullName>
        <ecNumber evidence="6">5.3.1.5</ecNumber>
    </recommendedName>
</protein>
<evidence type="ECO:0000256" key="1">
    <source>
        <dbReference type="ARBA" id="ARBA00004496"/>
    </source>
</evidence>
<accession>A0A0B9G0C4</accession>
<keyword evidence="3 6" id="KW-0479">Metal-binding</keyword>
<dbReference type="PANTHER" id="PTHR12110:SF53">
    <property type="entry name" value="BLR5974 PROTEIN"/>
    <property type="match status" value="1"/>
</dbReference>
<keyword evidence="5 6" id="KW-0119">Carbohydrate metabolism</keyword>
<comment type="subcellular location">
    <subcellularLocation>
        <location evidence="1 7">Cytoplasm</location>
    </subcellularLocation>
</comment>
<dbReference type="AlphaFoldDB" id="A0A0B9G0C4"/>
<gene>
    <name evidence="9" type="ORF">RJ45_25485</name>
</gene>
<dbReference type="Proteomes" id="UP000031278">
    <property type="component" value="Unassembled WGS sequence"/>
</dbReference>
<evidence type="ECO:0000313" key="10">
    <source>
        <dbReference type="Proteomes" id="UP000031278"/>
    </source>
</evidence>
<organism evidence="9 10">
    <name type="scientific">Photobacterium gaetbulicola</name>
    <dbReference type="NCBI Taxonomy" id="1295392"/>
    <lineage>
        <taxon>Bacteria</taxon>
        <taxon>Pseudomonadati</taxon>
        <taxon>Pseudomonadota</taxon>
        <taxon>Gammaproteobacteria</taxon>
        <taxon>Vibrionales</taxon>
        <taxon>Vibrionaceae</taxon>
        <taxon>Photobacterium</taxon>
    </lineage>
</organism>
<evidence type="ECO:0000256" key="4">
    <source>
        <dbReference type="ARBA" id="ARBA00023235"/>
    </source>
</evidence>
<name>A0A0B9G0C4_9GAMM</name>
<evidence type="ECO:0000259" key="8">
    <source>
        <dbReference type="Pfam" id="PF01261"/>
    </source>
</evidence>
<comment type="caution">
    <text evidence="9">The sequence shown here is derived from an EMBL/GenBank/DDBJ whole genome shotgun (WGS) entry which is preliminary data.</text>
</comment>
<dbReference type="PANTHER" id="PTHR12110">
    <property type="entry name" value="HYDROXYPYRUVATE ISOMERASE"/>
    <property type="match status" value="1"/>
</dbReference>
<dbReference type="SUPFAM" id="SSF51658">
    <property type="entry name" value="Xylose isomerase-like"/>
    <property type="match status" value="1"/>
</dbReference>
<comment type="catalytic activity">
    <reaction evidence="6">
        <text>alpha-D-xylose = alpha-D-xylulofuranose</text>
        <dbReference type="Rhea" id="RHEA:22816"/>
        <dbReference type="ChEBI" id="CHEBI:28518"/>
        <dbReference type="ChEBI" id="CHEBI:188998"/>
        <dbReference type="EC" id="5.3.1.5"/>
    </reaction>
</comment>
<dbReference type="GO" id="GO:0005737">
    <property type="term" value="C:cytoplasm"/>
    <property type="evidence" value="ECO:0007669"/>
    <property type="project" value="UniProtKB-SubCell"/>
</dbReference>
<keyword evidence="2" id="KW-0963">Cytoplasm</keyword>
<feature type="domain" description="Xylose isomerase-like TIM barrel" evidence="8">
    <location>
        <begin position="52"/>
        <end position="267"/>
    </location>
</feature>
<reference evidence="9 10" key="1">
    <citation type="submission" date="2014-12" db="EMBL/GenBank/DDBJ databases">
        <title>Genome sequencing of Photobacterium gaetbulicola AD005a.</title>
        <authorList>
            <person name="Adrian T.G.S."/>
            <person name="Chan K.G."/>
        </authorList>
    </citation>
    <scope>NUCLEOTIDE SEQUENCE [LARGE SCALE GENOMIC DNA]</scope>
    <source>
        <strain evidence="9 10">AD005a</strain>
    </source>
</reference>
<dbReference type="InterPro" id="IPR001998">
    <property type="entry name" value="Xylose_isomerase"/>
</dbReference>
<comment type="subunit">
    <text evidence="7">Homotetramer.</text>
</comment>
<comment type="similarity">
    <text evidence="6">Belongs to the xylose isomerase family.</text>
</comment>
<evidence type="ECO:0000256" key="7">
    <source>
        <dbReference type="RuleBase" id="RU000610"/>
    </source>
</evidence>
<evidence type="ECO:0000256" key="2">
    <source>
        <dbReference type="ARBA" id="ARBA00022490"/>
    </source>
</evidence>
<dbReference type="Gene3D" id="3.20.20.150">
    <property type="entry name" value="Divalent-metal-dependent TIM barrel enzymes"/>
    <property type="match status" value="1"/>
</dbReference>
<keyword evidence="6" id="KW-0859">Xylose metabolism</keyword>
<evidence type="ECO:0000256" key="6">
    <source>
        <dbReference type="RuleBase" id="RU000609"/>
    </source>
</evidence>
<dbReference type="InterPro" id="IPR050312">
    <property type="entry name" value="IolE/XylAMocC-like"/>
</dbReference>